<evidence type="ECO:0000313" key="4">
    <source>
        <dbReference type="Proteomes" id="UP000572212"/>
    </source>
</evidence>
<dbReference type="Pfam" id="PF11796">
    <property type="entry name" value="DUF3323"/>
    <property type="match status" value="1"/>
</dbReference>
<dbReference type="AlphaFoldDB" id="A0A841RLG2"/>
<reference evidence="3 4" key="1">
    <citation type="submission" date="2020-08" db="EMBL/GenBank/DDBJ databases">
        <title>Genomic Encyclopedia of Type Strains, Phase IV (KMG-IV): sequencing the most valuable type-strain genomes for metagenomic binning, comparative biology and taxonomic classification.</title>
        <authorList>
            <person name="Goeker M."/>
        </authorList>
    </citation>
    <scope>NUCLEOTIDE SEQUENCE [LARGE SCALE GENOMIC DNA]</scope>
    <source>
        <strain evidence="3 4">DSM 11805</strain>
    </source>
</reference>
<name>A0A841RLG2_9BACI</name>
<dbReference type="InterPro" id="IPR024466">
    <property type="entry name" value="CHP02679_N"/>
</dbReference>
<dbReference type="Pfam" id="PF09664">
    <property type="entry name" value="DUF2399"/>
    <property type="match status" value="1"/>
</dbReference>
<evidence type="ECO:0000259" key="1">
    <source>
        <dbReference type="Pfam" id="PF09664"/>
    </source>
</evidence>
<dbReference type="InterPro" id="IPR024465">
    <property type="entry name" value="DUF2399"/>
</dbReference>
<evidence type="ECO:0000313" key="3">
    <source>
        <dbReference type="EMBL" id="MBB6512015.1"/>
    </source>
</evidence>
<gene>
    <name evidence="3" type="ORF">GGQ92_000796</name>
</gene>
<organism evidence="3 4">
    <name type="scientific">Gracilibacillus halotolerans</name>
    <dbReference type="NCBI Taxonomy" id="74386"/>
    <lineage>
        <taxon>Bacteria</taxon>
        <taxon>Bacillati</taxon>
        <taxon>Bacillota</taxon>
        <taxon>Bacilli</taxon>
        <taxon>Bacillales</taxon>
        <taxon>Bacillaceae</taxon>
        <taxon>Gracilibacillus</taxon>
    </lineage>
</organism>
<evidence type="ECO:0000259" key="2">
    <source>
        <dbReference type="Pfam" id="PF11796"/>
    </source>
</evidence>
<dbReference type="EMBL" id="JACHON010000002">
    <property type="protein sequence ID" value="MBB6512015.1"/>
    <property type="molecule type" value="Genomic_DNA"/>
</dbReference>
<feature type="domain" description="Conserved hypothetical protein CHP02679 N terminus" evidence="2">
    <location>
        <begin position="33"/>
        <end position="245"/>
    </location>
</feature>
<dbReference type="RefSeq" id="WP_184244837.1">
    <property type="nucleotide sequence ID" value="NZ_BAAACU010000002.1"/>
</dbReference>
<dbReference type="NCBIfam" id="TIGR02679">
    <property type="entry name" value="TIGR02679 family protein"/>
    <property type="match status" value="1"/>
</dbReference>
<dbReference type="Proteomes" id="UP000572212">
    <property type="component" value="Unassembled WGS sequence"/>
</dbReference>
<protein>
    <submittedName>
        <fullName evidence="3">Uncharacterized protein (TIGR02679 family)</fullName>
    </submittedName>
</protein>
<feature type="domain" description="DUF2399" evidence="1">
    <location>
        <begin position="267"/>
        <end position="421"/>
    </location>
</feature>
<proteinExistence type="predicted"/>
<keyword evidence="4" id="KW-1185">Reference proteome</keyword>
<dbReference type="InterPro" id="IPR013495">
    <property type="entry name" value="CHP02679"/>
</dbReference>
<sequence>MIKAALAYFRENNYYDRLFILFRKKYESLGRIGGTVKIDSLRDKELEAVARFFGKTTTDLQRMEKVSLESFEKQLKNTKFASLDLKELLEAYFEEPLVSKKEKKEMAEQRTKHFFDQLASKYPGINNWLNYVRKKSSDTYWIYRLMADSPEEFLMKACHLEHAIAHLPSELERLPMFSQRITRDPHAFDLNTILGRLFVHLLAVDKCKGNAVIVPTDSEGINELLLSYNILRDDITNYVTCANLLAESTEGSHPMWEAAARTQSVLNMPLRELIGLTSVYPAGNKKMVWIVENSGVYSSILDKLPDAPLICTHGQFKLAALILIDLLVKEDCTLYYAGDIDPEGLGMAEKLILRHPQNVRLWKMDVKSYQKSIASIELSDERLKKLDAIVTSEMLPVVKEIKKRKRAGYQEALVSEMIAELSKENSQSL</sequence>
<accession>A0A841RLG2</accession>
<comment type="caution">
    <text evidence="3">The sequence shown here is derived from an EMBL/GenBank/DDBJ whole genome shotgun (WGS) entry which is preliminary data.</text>
</comment>